<dbReference type="PANTHER" id="PTHR11697:SF230">
    <property type="entry name" value="ZINC FINGER, MYM DOMAIN CONTAINING 1"/>
    <property type="match status" value="1"/>
</dbReference>
<protein>
    <recommendedName>
        <fullName evidence="1">HAT C-terminal dimerisation domain-containing protein</fullName>
    </recommendedName>
</protein>
<dbReference type="Proteomes" id="UP000245207">
    <property type="component" value="Unassembled WGS sequence"/>
</dbReference>
<evidence type="ECO:0000313" key="3">
    <source>
        <dbReference type="Proteomes" id="UP000245207"/>
    </source>
</evidence>
<dbReference type="SUPFAM" id="SSF53098">
    <property type="entry name" value="Ribonuclease H-like"/>
    <property type="match status" value="1"/>
</dbReference>
<proteinExistence type="predicted"/>
<dbReference type="InterPro" id="IPR055298">
    <property type="entry name" value="AtLOH3-like"/>
</dbReference>
<reference evidence="2 3" key="1">
    <citation type="journal article" date="2018" name="Mol. Plant">
        <title>The genome of Artemisia annua provides insight into the evolution of Asteraceae family and artemisinin biosynthesis.</title>
        <authorList>
            <person name="Shen Q."/>
            <person name="Zhang L."/>
            <person name="Liao Z."/>
            <person name="Wang S."/>
            <person name="Yan T."/>
            <person name="Shi P."/>
            <person name="Liu M."/>
            <person name="Fu X."/>
            <person name="Pan Q."/>
            <person name="Wang Y."/>
            <person name="Lv Z."/>
            <person name="Lu X."/>
            <person name="Zhang F."/>
            <person name="Jiang W."/>
            <person name="Ma Y."/>
            <person name="Chen M."/>
            <person name="Hao X."/>
            <person name="Li L."/>
            <person name="Tang Y."/>
            <person name="Lv G."/>
            <person name="Zhou Y."/>
            <person name="Sun X."/>
            <person name="Brodelius P.E."/>
            <person name="Rose J.K.C."/>
            <person name="Tang K."/>
        </authorList>
    </citation>
    <scope>NUCLEOTIDE SEQUENCE [LARGE SCALE GENOMIC DNA]</scope>
    <source>
        <strain evidence="3">cv. Huhao1</strain>
        <tissue evidence="2">Leaf</tissue>
    </source>
</reference>
<accession>A0A2U1PU03</accession>
<dbReference type="OrthoDB" id="118159at2759"/>
<dbReference type="AlphaFoldDB" id="A0A2U1PU03"/>
<evidence type="ECO:0000259" key="1">
    <source>
        <dbReference type="Pfam" id="PF05699"/>
    </source>
</evidence>
<comment type="caution">
    <text evidence="2">The sequence shown here is derived from an EMBL/GenBank/DDBJ whole genome shotgun (WGS) entry which is preliminary data.</text>
</comment>
<dbReference type="Pfam" id="PF05699">
    <property type="entry name" value="Dimer_Tnp_hAT"/>
    <property type="match status" value="1"/>
</dbReference>
<sequence length="204" mass="23783">MQCRDIIQSRYKKDDVTVEHHYRVDVFIVAIDKLLRLSATLDPRKSFNSDYIRKLVTKLNNIFSESVSELLRLSATLDPRKSFNSDDIRKLVTKYYPLDFTEQDKIELKLELQHYELDNDPKLKNVTTLSKLCKGLQETEKSETYPLIDRLVRLILTLPVSTATSERDFSKMKLLKTRLRSTMSDEFLKSSVILGVEETLFVSL</sequence>
<dbReference type="InterPro" id="IPR012337">
    <property type="entry name" value="RNaseH-like_sf"/>
</dbReference>
<dbReference type="STRING" id="35608.A0A2U1PU03"/>
<organism evidence="2 3">
    <name type="scientific">Artemisia annua</name>
    <name type="common">Sweet wormwood</name>
    <dbReference type="NCBI Taxonomy" id="35608"/>
    <lineage>
        <taxon>Eukaryota</taxon>
        <taxon>Viridiplantae</taxon>
        <taxon>Streptophyta</taxon>
        <taxon>Embryophyta</taxon>
        <taxon>Tracheophyta</taxon>
        <taxon>Spermatophyta</taxon>
        <taxon>Magnoliopsida</taxon>
        <taxon>eudicotyledons</taxon>
        <taxon>Gunneridae</taxon>
        <taxon>Pentapetalae</taxon>
        <taxon>asterids</taxon>
        <taxon>campanulids</taxon>
        <taxon>Asterales</taxon>
        <taxon>Asteraceae</taxon>
        <taxon>Asteroideae</taxon>
        <taxon>Anthemideae</taxon>
        <taxon>Artemisiinae</taxon>
        <taxon>Artemisia</taxon>
    </lineage>
</organism>
<name>A0A2U1PU03_ARTAN</name>
<dbReference type="GO" id="GO:0046983">
    <property type="term" value="F:protein dimerization activity"/>
    <property type="evidence" value="ECO:0007669"/>
    <property type="project" value="InterPro"/>
</dbReference>
<gene>
    <name evidence="2" type="ORF">CTI12_AA113520</name>
</gene>
<evidence type="ECO:0000313" key="2">
    <source>
        <dbReference type="EMBL" id="PWA89197.1"/>
    </source>
</evidence>
<dbReference type="EMBL" id="PKPP01000740">
    <property type="protein sequence ID" value="PWA89197.1"/>
    <property type="molecule type" value="Genomic_DNA"/>
</dbReference>
<keyword evidence="3" id="KW-1185">Reference proteome</keyword>
<feature type="domain" description="HAT C-terminal dimerisation" evidence="1">
    <location>
        <begin position="140"/>
        <end position="197"/>
    </location>
</feature>
<dbReference type="PANTHER" id="PTHR11697">
    <property type="entry name" value="GENERAL TRANSCRIPTION FACTOR 2-RELATED ZINC FINGER PROTEIN"/>
    <property type="match status" value="1"/>
</dbReference>
<dbReference type="InterPro" id="IPR008906">
    <property type="entry name" value="HATC_C_dom"/>
</dbReference>